<feature type="transmembrane region" description="Helical" evidence="9">
    <location>
        <begin position="85"/>
        <end position="109"/>
    </location>
</feature>
<dbReference type="PANTHER" id="PTHR24372:SF77">
    <property type="entry name" value="G-PROTEIN COUPLED RECEPTORS FAMILY 1 PROFILE DOMAIN-CONTAINING PROTEIN"/>
    <property type="match status" value="1"/>
</dbReference>
<dbReference type="EnsemblMetazoa" id="XM_030991042">
    <property type="protein sequence ID" value="XP_030846902"/>
    <property type="gene ID" value="LOC105442517"/>
</dbReference>
<dbReference type="Pfam" id="PF00001">
    <property type="entry name" value="7tm_1"/>
    <property type="match status" value="2"/>
</dbReference>
<keyword evidence="5 9" id="KW-1133">Transmembrane helix</keyword>
<dbReference type="OrthoDB" id="6022531at2759"/>
<dbReference type="SUPFAM" id="SSF81321">
    <property type="entry name" value="Family A G protein-coupled receptor-like"/>
    <property type="match status" value="1"/>
</dbReference>
<evidence type="ECO:0000259" key="10">
    <source>
        <dbReference type="PROSITE" id="PS50262"/>
    </source>
</evidence>
<dbReference type="GO" id="GO:0008528">
    <property type="term" value="F:G protein-coupled peptide receptor activity"/>
    <property type="evidence" value="ECO:0000318"/>
    <property type="project" value="GO_Central"/>
</dbReference>
<feature type="transmembrane region" description="Helical" evidence="9">
    <location>
        <begin position="52"/>
        <end position="73"/>
    </location>
</feature>
<evidence type="ECO:0000256" key="9">
    <source>
        <dbReference type="SAM" id="Phobius"/>
    </source>
</evidence>
<feature type="transmembrane region" description="Helical" evidence="9">
    <location>
        <begin position="171"/>
        <end position="191"/>
    </location>
</feature>
<dbReference type="GO" id="GO:0009755">
    <property type="term" value="P:hormone-mediated signaling pathway"/>
    <property type="evidence" value="ECO:0000318"/>
    <property type="project" value="GO_Central"/>
</dbReference>
<evidence type="ECO:0000256" key="3">
    <source>
        <dbReference type="ARBA" id="ARBA00022692"/>
    </source>
</evidence>
<comment type="similarity">
    <text evidence="7">Belongs to the G-protein coupled receptor 1 family.</text>
</comment>
<dbReference type="PROSITE" id="PS00237">
    <property type="entry name" value="G_PROTEIN_RECEP_F1_1"/>
    <property type="match status" value="1"/>
</dbReference>
<dbReference type="Gene3D" id="1.20.1070.10">
    <property type="entry name" value="Rhodopsin 7-helix transmembrane proteins"/>
    <property type="match status" value="1"/>
</dbReference>
<dbReference type="FunCoup" id="A0A7M7P679">
    <property type="interactions" value="641"/>
</dbReference>
<dbReference type="PRINTS" id="PR00237">
    <property type="entry name" value="GPCRRHODOPSN"/>
</dbReference>
<dbReference type="InterPro" id="IPR017452">
    <property type="entry name" value="GPCR_Rhodpsn_7TM"/>
</dbReference>
<keyword evidence="7" id="KW-0807">Transducer</keyword>
<protein>
    <recommendedName>
        <fullName evidence="10">G-protein coupled receptors family 1 profile domain-containing protein</fullName>
    </recommendedName>
</protein>
<feature type="compositionally biased region" description="Polar residues" evidence="8">
    <location>
        <begin position="389"/>
        <end position="406"/>
    </location>
</feature>
<evidence type="ECO:0000256" key="4">
    <source>
        <dbReference type="ARBA" id="ARBA00022737"/>
    </source>
</evidence>
<evidence type="ECO:0000256" key="5">
    <source>
        <dbReference type="ARBA" id="ARBA00022989"/>
    </source>
</evidence>
<dbReference type="KEGG" id="spu:105442517"/>
<keyword evidence="6 9" id="KW-0472">Membrane</keyword>
<reference evidence="12" key="1">
    <citation type="submission" date="2015-02" db="EMBL/GenBank/DDBJ databases">
        <title>Genome sequencing for Strongylocentrotus purpuratus.</title>
        <authorList>
            <person name="Murali S."/>
            <person name="Liu Y."/>
            <person name="Vee V."/>
            <person name="English A."/>
            <person name="Wang M."/>
            <person name="Skinner E."/>
            <person name="Han Y."/>
            <person name="Muzny D.M."/>
            <person name="Worley K.C."/>
            <person name="Gibbs R.A."/>
        </authorList>
    </citation>
    <scope>NUCLEOTIDE SEQUENCE</scope>
</reference>
<accession>A0A7M7P679</accession>
<dbReference type="GO" id="GO:0007189">
    <property type="term" value="P:adenylate cyclase-activating G protein-coupled receptor signaling pathway"/>
    <property type="evidence" value="ECO:0000318"/>
    <property type="project" value="GO_Central"/>
</dbReference>
<dbReference type="AlphaFoldDB" id="A0A7M7P679"/>
<comment type="subcellular location">
    <subcellularLocation>
        <location evidence="1">Membrane</location>
    </subcellularLocation>
</comment>
<dbReference type="InParanoid" id="A0A7M7P679"/>
<evidence type="ECO:0000256" key="8">
    <source>
        <dbReference type="SAM" id="MobiDB-lite"/>
    </source>
</evidence>
<dbReference type="RefSeq" id="XP_030846902.1">
    <property type="nucleotide sequence ID" value="XM_030991042.1"/>
</dbReference>
<evidence type="ECO:0000256" key="1">
    <source>
        <dbReference type="ARBA" id="ARBA00004370"/>
    </source>
</evidence>
<feature type="transmembrane region" description="Helical" evidence="9">
    <location>
        <begin position="331"/>
        <end position="354"/>
    </location>
</feature>
<reference evidence="11" key="2">
    <citation type="submission" date="2021-01" db="UniProtKB">
        <authorList>
            <consortium name="EnsemblMetazoa"/>
        </authorList>
    </citation>
    <scope>IDENTIFICATION</scope>
</reference>
<feature type="transmembrane region" description="Helical" evidence="9">
    <location>
        <begin position="129"/>
        <end position="150"/>
    </location>
</feature>
<feature type="compositionally biased region" description="Polar residues" evidence="8">
    <location>
        <begin position="367"/>
        <end position="376"/>
    </location>
</feature>
<dbReference type="PROSITE" id="PS50262">
    <property type="entry name" value="G_PROTEIN_RECEP_F1_2"/>
    <property type="match status" value="1"/>
</dbReference>
<feature type="transmembrane region" description="Helical" evidence="9">
    <location>
        <begin position="295"/>
        <end position="319"/>
    </location>
</feature>
<dbReference type="PANTHER" id="PTHR24372">
    <property type="entry name" value="GLYCOPROTEIN HORMONE RECEPTOR"/>
    <property type="match status" value="1"/>
</dbReference>
<evidence type="ECO:0000313" key="11">
    <source>
        <dbReference type="EnsemblMetazoa" id="XP_030846902"/>
    </source>
</evidence>
<evidence type="ECO:0000256" key="2">
    <source>
        <dbReference type="ARBA" id="ARBA00022614"/>
    </source>
</evidence>
<name>A0A7M7P679_STRPU</name>
<keyword evidence="3 7" id="KW-0812">Transmembrane</keyword>
<dbReference type="GeneID" id="105442517"/>
<keyword evidence="4" id="KW-0677">Repeat</keyword>
<organism evidence="11 12">
    <name type="scientific">Strongylocentrotus purpuratus</name>
    <name type="common">Purple sea urchin</name>
    <dbReference type="NCBI Taxonomy" id="7668"/>
    <lineage>
        <taxon>Eukaryota</taxon>
        <taxon>Metazoa</taxon>
        <taxon>Echinodermata</taxon>
        <taxon>Eleutherozoa</taxon>
        <taxon>Echinozoa</taxon>
        <taxon>Echinoidea</taxon>
        <taxon>Euechinoidea</taxon>
        <taxon>Echinacea</taxon>
        <taxon>Camarodonta</taxon>
        <taxon>Echinidea</taxon>
        <taxon>Strongylocentrotidae</taxon>
        <taxon>Strongylocentrotus</taxon>
    </lineage>
</organism>
<dbReference type="OMA" id="CNNIMSA"/>
<evidence type="ECO:0000313" key="12">
    <source>
        <dbReference type="Proteomes" id="UP000007110"/>
    </source>
</evidence>
<keyword evidence="7" id="KW-0675">Receptor</keyword>
<dbReference type="FunFam" id="1.20.1070.10:FF:000343">
    <property type="entry name" value="Uncharacterized protein"/>
    <property type="match status" value="1"/>
</dbReference>
<dbReference type="InterPro" id="IPR000276">
    <property type="entry name" value="GPCR_Rhodpsn"/>
</dbReference>
<proteinExistence type="inferred from homology"/>
<dbReference type="Proteomes" id="UP000007110">
    <property type="component" value="Unassembled WGS sequence"/>
</dbReference>
<keyword evidence="2" id="KW-0433">Leucine-rich repeat</keyword>
<feature type="region of interest" description="Disordered" evidence="8">
    <location>
        <begin position="367"/>
        <end position="408"/>
    </location>
</feature>
<evidence type="ECO:0000256" key="6">
    <source>
        <dbReference type="ARBA" id="ARBA00023136"/>
    </source>
</evidence>
<evidence type="ECO:0000256" key="7">
    <source>
        <dbReference type="RuleBase" id="RU000688"/>
    </source>
</evidence>
<sequence length="427" mass="47353">MTGLTGLKAISTSDNRLCCLLSNSENVTCARTSPPSPLDTCGSLYPSVVLRIAGWIIGLSSLCGNVIVFFLRATQKQRATVQNIFTMNLAVADSLMGVYMIIITSADGYFNRLYFLSAPLWRESYPCKISSFLAFFSSELSVFTLTLITLDRYISIVYPFGQYKITPKSASVALAFTWIFTFLFGSVPFIVGTNVSGFYGLSDVCVGLPLHVELGETGRLDIIWDQVLSSEFIVKYVATDGEKRNFWVFSIVTFIGINMALFLIILACYVVMFVTVKRSSEAIQNSANRKREIRVARKMAFIVGTDFACWMPIIAMGILTQTGLVVLPTSLYAWSVIFIIPINSSINPVLYTFINYLEGMKTKVKGNSSHQTLSTRLSKEGSRKRASRLGSNSSKISDKQAPSNKNPEIAMYMVKDKGIEELQKPNI</sequence>
<feature type="domain" description="G-protein coupled receptors family 1 profile" evidence="10">
    <location>
        <begin position="64"/>
        <end position="351"/>
    </location>
</feature>
<keyword evidence="7" id="KW-0297">G-protein coupled receptor</keyword>
<feature type="transmembrane region" description="Helical" evidence="9">
    <location>
        <begin position="246"/>
        <end position="274"/>
    </location>
</feature>
<dbReference type="GO" id="GO:0005886">
    <property type="term" value="C:plasma membrane"/>
    <property type="evidence" value="ECO:0000318"/>
    <property type="project" value="GO_Central"/>
</dbReference>
<keyword evidence="12" id="KW-1185">Reference proteome</keyword>